<reference evidence="2" key="1">
    <citation type="journal article" date="2017" name="Nat. Ecol. Evol.">
        <title>Genome expansion and lineage-specific genetic innovations in the forest pathogenic fungi Armillaria.</title>
        <authorList>
            <person name="Sipos G."/>
            <person name="Prasanna A.N."/>
            <person name="Walter M.C."/>
            <person name="O'Connor E."/>
            <person name="Balint B."/>
            <person name="Krizsan K."/>
            <person name="Kiss B."/>
            <person name="Hess J."/>
            <person name="Varga T."/>
            <person name="Slot J."/>
            <person name="Riley R."/>
            <person name="Boka B."/>
            <person name="Rigling D."/>
            <person name="Barry K."/>
            <person name="Lee J."/>
            <person name="Mihaltcheva S."/>
            <person name="LaButti K."/>
            <person name="Lipzen A."/>
            <person name="Waldron R."/>
            <person name="Moloney N.M."/>
            <person name="Sperisen C."/>
            <person name="Kredics L."/>
            <person name="Vagvoelgyi C."/>
            <person name="Patrignani A."/>
            <person name="Fitzpatrick D."/>
            <person name="Nagy I."/>
            <person name="Doyle S."/>
            <person name="Anderson J.B."/>
            <person name="Grigoriev I.V."/>
            <person name="Gueldener U."/>
            <person name="Muensterkoetter M."/>
            <person name="Nagy L.G."/>
        </authorList>
    </citation>
    <scope>NUCLEOTIDE SEQUENCE [LARGE SCALE GENOMIC DNA]</scope>
    <source>
        <strain evidence="2">Ar21-2</strain>
    </source>
</reference>
<organism evidence="1 2">
    <name type="scientific">Armillaria gallica</name>
    <name type="common">Bulbous honey fungus</name>
    <name type="synonym">Armillaria bulbosa</name>
    <dbReference type="NCBI Taxonomy" id="47427"/>
    <lineage>
        <taxon>Eukaryota</taxon>
        <taxon>Fungi</taxon>
        <taxon>Dikarya</taxon>
        <taxon>Basidiomycota</taxon>
        <taxon>Agaricomycotina</taxon>
        <taxon>Agaricomycetes</taxon>
        <taxon>Agaricomycetidae</taxon>
        <taxon>Agaricales</taxon>
        <taxon>Marasmiineae</taxon>
        <taxon>Physalacriaceae</taxon>
        <taxon>Armillaria</taxon>
    </lineage>
</organism>
<proteinExistence type="predicted"/>
<protein>
    <submittedName>
        <fullName evidence="1">Uncharacterized protein</fullName>
    </submittedName>
</protein>
<dbReference type="InParanoid" id="A0A2H3CS50"/>
<dbReference type="EMBL" id="KZ293688">
    <property type="protein sequence ID" value="PBK85865.1"/>
    <property type="molecule type" value="Genomic_DNA"/>
</dbReference>
<accession>A0A2H3CS50</accession>
<name>A0A2H3CS50_ARMGA</name>
<evidence type="ECO:0000313" key="1">
    <source>
        <dbReference type="EMBL" id="PBK85865.1"/>
    </source>
</evidence>
<keyword evidence="2" id="KW-1185">Reference proteome</keyword>
<gene>
    <name evidence="1" type="ORF">ARMGADRAFT_1066767</name>
</gene>
<evidence type="ECO:0000313" key="2">
    <source>
        <dbReference type="Proteomes" id="UP000217790"/>
    </source>
</evidence>
<sequence length="113" mass="12972">MYLRGIPAAIIIPALPSCQTAYSKRIQTIQGCQDIHKMNLYGTPVSMEARVLLWHTKICDGTTQGMMSYKNAGKSREPTRWKLVLKLYEDNVYQVWILSLYDHGITVLEARRI</sequence>
<dbReference type="AlphaFoldDB" id="A0A2H3CS50"/>
<dbReference type="Proteomes" id="UP000217790">
    <property type="component" value="Unassembled WGS sequence"/>
</dbReference>